<feature type="domain" description="BUB1 N-terminal" evidence="2">
    <location>
        <begin position="44"/>
        <end position="204"/>
    </location>
</feature>
<reference evidence="3 4" key="1">
    <citation type="submission" date="2023-10" db="EMBL/GenBank/DDBJ databases">
        <authorList>
            <person name="Maclean D."/>
            <person name="Macfadyen A."/>
        </authorList>
    </citation>
    <scope>NUCLEOTIDE SEQUENCE [LARGE SCALE GENOMIC DNA]</scope>
</reference>
<dbReference type="InterPro" id="IPR013212">
    <property type="entry name" value="Mad3/Bub1_I"/>
</dbReference>
<dbReference type="GO" id="GO:0004672">
    <property type="term" value="F:protein kinase activity"/>
    <property type="evidence" value="ECO:0007669"/>
    <property type="project" value="TreeGrafter"/>
</dbReference>
<dbReference type="SMART" id="SM00777">
    <property type="entry name" value="Mad3_BUB1_I"/>
    <property type="match status" value="1"/>
</dbReference>
<dbReference type="Pfam" id="PF08311">
    <property type="entry name" value="Mad3_BUB1_I"/>
    <property type="match status" value="1"/>
</dbReference>
<sequence>MDWETSKENYQPLKQGRQPLKLCEDTAKAPAKAQACAEQERRRYWKELEQYNGNDPLEVWIRFIKQTQDTFKSGGQKAELLPLLERCTRELQSHDRYKKDIRYLRVWIQYADLLPEPRDVFVFLKEHGIGQDFAMYYIAYAAFSELRGNFSRAESIYQQGLERMAHPIERLRAKHEEFQQRMERRELRKAEQAPGSASMLHEADGAPARAALHMLRSTKHRAPRARPAPAGAAGGVARPKRKGIFGPGSEPGKQSGGLDIFVDDEFQTGGQGAAREGQSGAAGMSSDAPVWAQLGSFEQTRKENVQQAGAWAGVKLKQKKGLAAPAAEALEVLEDEDLAAQGAAVARPAPAPLGTLRRRLDGEEPLLQDPLRLHKDAAAAGGSSGSKTTGPDTVPQAQPVAKRKREESFAWDNKALSTEREDFCFEEVRGQHWQSRRPAPVQAQQRSPQDTTGMDTSLPQLSNDEDMQAASGADSASESLLQVQSSLTAAAEQADQIRMGSSASLSGSPDQAAQPKQAATPSSTHVKSQERMVGSTAADAAAADGVNTQRVRPEMPGVTDSANMTAQAALPRRHGVSLSSSPLGSAPQEEQMPSPDATAVNESQAELATASAADVTMMTRSAFDSVNSMFQGALPQANAWPQNATSRLAQPRLALAGPVTARLLGSDAAAPAQQTSFLGPEPTVTLSTQAAFSTLNDMFRADLPHQAPRGSAASTAVHPAASGQPLQRRSHSAEGFPVWEDTQLLPSIMEQGSPAAPAVSNSPAIPMYEDTQFLAGPKDVPHSRQPAGDPEMQLYEDTQFMQENAAAALTAPRSRQPVQASLAGLHIYEGARGMQEGGAAPAAASPGFQLYEDTQFITAPAGAAVGRVHAPRQPWGLAQSPAMGSLGAPPSPRGHEGHTALLAENVRPPSPAVPAGHEAFNSPTKNKENGGCTPRPDSQQRRLDDPGVSEGVLQEISPGRAAELGIDIADDGYERDGEDENSIPALDRLRLDGSNMQDDFEVFSNVTARQLFHANGHV</sequence>
<dbReference type="FunFam" id="1.25.40.430:FF:000003">
    <property type="entry name" value="Checkpoint serine/threonine-protein kinase BUB1"/>
    <property type="match status" value="1"/>
</dbReference>
<feature type="compositionally biased region" description="Polar residues" evidence="1">
    <location>
        <begin position="517"/>
        <end position="526"/>
    </location>
</feature>
<feature type="region of interest" description="Disordered" evidence="1">
    <location>
        <begin position="431"/>
        <end position="478"/>
    </location>
</feature>
<feature type="compositionally biased region" description="Low complexity" evidence="1">
    <location>
        <begin position="225"/>
        <end position="237"/>
    </location>
</feature>
<feature type="region of interest" description="Disordered" evidence="1">
    <location>
        <begin position="492"/>
        <end position="597"/>
    </location>
</feature>
<feature type="compositionally biased region" description="Polar residues" evidence="1">
    <location>
        <begin position="499"/>
        <end position="511"/>
    </location>
</feature>
<dbReference type="InterPro" id="IPR011990">
    <property type="entry name" value="TPR-like_helical_dom_sf"/>
</dbReference>
<evidence type="ECO:0000259" key="2">
    <source>
        <dbReference type="PROSITE" id="PS51489"/>
    </source>
</evidence>
<dbReference type="GO" id="GO:0032991">
    <property type="term" value="C:protein-containing complex"/>
    <property type="evidence" value="ECO:0007669"/>
    <property type="project" value="UniProtKB-ARBA"/>
</dbReference>
<comment type="caution">
    <text evidence="3">The sequence shown here is derived from an EMBL/GenBank/DDBJ whole genome shotgun (WGS) entry which is preliminary data.</text>
</comment>
<evidence type="ECO:0000256" key="1">
    <source>
        <dbReference type="SAM" id="MobiDB-lite"/>
    </source>
</evidence>
<dbReference type="GO" id="GO:0007094">
    <property type="term" value="P:mitotic spindle assembly checkpoint signaling"/>
    <property type="evidence" value="ECO:0007669"/>
    <property type="project" value="InterPro"/>
</dbReference>
<feature type="region of interest" description="Disordered" evidence="1">
    <location>
        <begin position="218"/>
        <end position="260"/>
    </location>
</feature>
<dbReference type="Gene3D" id="1.25.40.430">
    <property type="match status" value="1"/>
</dbReference>
<dbReference type="AlphaFoldDB" id="A0AAV1I1E8"/>
<feature type="region of interest" description="Disordered" evidence="1">
    <location>
        <begin position="875"/>
        <end position="950"/>
    </location>
</feature>
<name>A0AAV1I1E8_9CHLO</name>
<dbReference type="EMBL" id="CAUYUE010000005">
    <property type="protein sequence ID" value="CAK0772811.1"/>
    <property type="molecule type" value="Genomic_DNA"/>
</dbReference>
<dbReference type="GO" id="GO:0051754">
    <property type="term" value="P:meiotic sister chromatid cohesion, centromeric"/>
    <property type="evidence" value="ECO:0007669"/>
    <property type="project" value="TreeGrafter"/>
</dbReference>
<evidence type="ECO:0000313" key="4">
    <source>
        <dbReference type="Proteomes" id="UP001314263"/>
    </source>
</evidence>
<dbReference type="SUPFAM" id="SSF48452">
    <property type="entry name" value="TPR-like"/>
    <property type="match status" value="1"/>
</dbReference>
<dbReference type="Proteomes" id="UP001314263">
    <property type="component" value="Unassembled WGS sequence"/>
</dbReference>
<protein>
    <recommendedName>
        <fullName evidence="2">BUB1 N-terminal domain-containing protein</fullName>
    </recommendedName>
</protein>
<dbReference type="InterPro" id="IPR015661">
    <property type="entry name" value="Bub1/Mad3"/>
</dbReference>
<feature type="compositionally biased region" description="Polar residues" evidence="1">
    <location>
        <begin position="442"/>
        <end position="462"/>
    </location>
</feature>
<evidence type="ECO:0000313" key="3">
    <source>
        <dbReference type="EMBL" id="CAK0772811.1"/>
    </source>
</evidence>
<organism evidence="3 4">
    <name type="scientific">Coccomyxa viridis</name>
    <dbReference type="NCBI Taxonomy" id="1274662"/>
    <lineage>
        <taxon>Eukaryota</taxon>
        <taxon>Viridiplantae</taxon>
        <taxon>Chlorophyta</taxon>
        <taxon>core chlorophytes</taxon>
        <taxon>Trebouxiophyceae</taxon>
        <taxon>Trebouxiophyceae incertae sedis</taxon>
        <taxon>Coccomyxaceae</taxon>
        <taxon>Coccomyxa</taxon>
    </lineage>
</organism>
<keyword evidence="4" id="KW-1185">Reference proteome</keyword>
<proteinExistence type="predicted"/>
<feature type="region of interest" description="Disordered" evidence="1">
    <location>
        <begin position="704"/>
        <end position="733"/>
    </location>
</feature>
<feature type="region of interest" description="Disordered" evidence="1">
    <location>
        <begin position="377"/>
        <end position="413"/>
    </location>
</feature>
<gene>
    <name evidence="3" type="ORF">CVIRNUC_004002</name>
</gene>
<dbReference type="PROSITE" id="PS51489">
    <property type="entry name" value="BUB1_N"/>
    <property type="match status" value="1"/>
</dbReference>
<dbReference type="PANTHER" id="PTHR14030">
    <property type="entry name" value="MITOTIC CHECKPOINT SERINE/THREONINE-PROTEIN KINASE BUB1"/>
    <property type="match status" value="1"/>
</dbReference>
<dbReference type="PANTHER" id="PTHR14030:SF4">
    <property type="entry name" value="BUB1 KINASE, ISOFORM A-RELATED"/>
    <property type="match status" value="1"/>
</dbReference>
<accession>A0AAV1I1E8</accession>